<dbReference type="HOGENOM" id="CLU_137745_0_0_6"/>
<dbReference type="EMBL" id="ATGI01000021">
    <property type="protein sequence ID" value="EPF74239.1"/>
    <property type="molecule type" value="Genomic_DNA"/>
</dbReference>
<organism evidence="1 2">
    <name type="scientific">Acinetobacter rudis CIP 110305</name>
    <dbReference type="NCBI Taxonomy" id="421052"/>
    <lineage>
        <taxon>Bacteria</taxon>
        <taxon>Pseudomonadati</taxon>
        <taxon>Pseudomonadota</taxon>
        <taxon>Gammaproteobacteria</taxon>
        <taxon>Moraxellales</taxon>
        <taxon>Moraxellaceae</taxon>
        <taxon>Acinetobacter</taxon>
    </lineage>
</organism>
<accession>S3NIW6</accession>
<name>S3NIW6_9GAMM</name>
<dbReference type="eggNOG" id="ENOG50329ZF">
    <property type="taxonomic scope" value="Bacteria"/>
</dbReference>
<evidence type="ECO:0000313" key="2">
    <source>
        <dbReference type="Proteomes" id="UP000014568"/>
    </source>
</evidence>
<evidence type="ECO:0000313" key="1">
    <source>
        <dbReference type="EMBL" id="EPF74239.1"/>
    </source>
</evidence>
<dbReference type="OrthoDB" id="6709671at2"/>
<evidence type="ECO:0008006" key="3">
    <source>
        <dbReference type="Google" id="ProtNLM"/>
    </source>
</evidence>
<dbReference type="Proteomes" id="UP000014568">
    <property type="component" value="Unassembled WGS sequence"/>
</dbReference>
<sequence length="149" mass="17489">MKHYFLIVVVIVMGCSSRKTNDVLESNSKINFFTNQADFIFDNILEDRKAFSSYSADDLSYRVQLKNLNHDIFLVEKKKIMIENGWLFLKKYNQSYIYCHGDDQLEIIVPRAIAMNDKLVNGSTGMQLEDQWNIMFAHPKNSTWFECNK</sequence>
<dbReference type="AlphaFoldDB" id="S3NIW6"/>
<dbReference type="PROSITE" id="PS51257">
    <property type="entry name" value="PROKAR_LIPOPROTEIN"/>
    <property type="match status" value="1"/>
</dbReference>
<reference evidence="1 2" key="1">
    <citation type="submission" date="2013-06" db="EMBL/GenBank/DDBJ databases">
        <title>The Genome Sequence of Acinetobacter rudis CIP 110305.</title>
        <authorList>
            <consortium name="The Broad Institute Genome Sequencing Platform"/>
            <consortium name="The Broad Institute Genome Sequencing Center for Infectious Disease"/>
            <person name="Cerqueira G."/>
            <person name="Feldgarden M."/>
            <person name="Courvalin P."/>
            <person name="Perichon B."/>
            <person name="Grillot-Courvalin C."/>
            <person name="Clermont D."/>
            <person name="Rocha E."/>
            <person name="Yoon E.-J."/>
            <person name="Nemec A."/>
            <person name="Young S.K."/>
            <person name="Zeng Q."/>
            <person name="Gargeya S."/>
            <person name="Fitzgerald M."/>
            <person name="Abouelleil A."/>
            <person name="Alvarado L."/>
            <person name="Berlin A.M."/>
            <person name="Chapman S.B."/>
            <person name="Dewar J."/>
            <person name="Goldberg J."/>
            <person name="Griggs A."/>
            <person name="Gujja S."/>
            <person name="Hansen M."/>
            <person name="Howarth C."/>
            <person name="Imamovic A."/>
            <person name="Larimer J."/>
            <person name="McCowan C."/>
            <person name="Murphy C."/>
            <person name="Pearson M."/>
            <person name="Priest M."/>
            <person name="Roberts A."/>
            <person name="Saif S."/>
            <person name="Shea T."/>
            <person name="Sykes S."/>
            <person name="Wortman J."/>
            <person name="Nusbaum C."/>
            <person name="Birren B."/>
        </authorList>
    </citation>
    <scope>NUCLEOTIDE SEQUENCE [LARGE SCALE GENOMIC DNA]</scope>
    <source>
        <strain evidence="1 2">CIP 110305</strain>
    </source>
</reference>
<comment type="caution">
    <text evidence="1">The sequence shown here is derived from an EMBL/GenBank/DDBJ whole genome shotgun (WGS) entry which is preliminary data.</text>
</comment>
<protein>
    <recommendedName>
        <fullName evidence="3">Lipoprotein</fullName>
    </recommendedName>
</protein>
<dbReference type="PATRIC" id="fig|421052.3.peg.1561"/>
<proteinExistence type="predicted"/>
<dbReference type="RefSeq" id="WP_016656014.1">
    <property type="nucleotide sequence ID" value="NZ_KE340353.1"/>
</dbReference>
<keyword evidence="2" id="KW-1185">Reference proteome</keyword>
<gene>
    <name evidence="1" type="ORF">F945_01606</name>
</gene>